<organism evidence="1 2">
    <name type="scientific">Stutzerimonas kirkiae</name>
    <dbReference type="NCBI Taxonomy" id="2211392"/>
    <lineage>
        <taxon>Bacteria</taxon>
        <taxon>Pseudomonadati</taxon>
        <taxon>Pseudomonadota</taxon>
        <taxon>Gammaproteobacteria</taxon>
        <taxon>Pseudomonadales</taxon>
        <taxon>Pseudomonadaceae</taxon>
        <taxon>Stutzerimonas</taxon>
    </lineage>
</organism>
<dbReference type="OrthoDB" id="5296580at2"/>
<dbReference type="RefSeq" id="WP_131185859.1">
    <property type="nucleotide sequence ID" value="NZ_QJUO01000037.1"/>
</dbReference>
<dbReference type="PROSITE" id="PS51257">
    <property type="entry name" value="PROKAR_LIPOPROTEIN"/>
    <property type="match status" value="1"/>
</dbReference>
<reference evidence="1 2" key="1">
    <citation type="submission" date="2018-06" db="EMBL/GenBank/DDBJ databases">
        <title>Three novel Pseudomonas species isolated from symptomatic oak.</title>
        <authorList>
            <person name="Bueno-Gonzalez V."/>
            <person name="Brady C."/>
        </authorList>
    </citation>
    <scope>NUCLEOTIDE SEQUENCE [LARGE SCALE GENOMIC DNA]</scope>
    <source>
        <strain evidence="1 2">P17C</strain>
    </source>
</reference>
<sequence>MRRGSLLLILVLGGCDGEAQTDDLRLFMDEVRMRPGPAVAALPAFAAYEGFTYTASTRRDPFQRAADNGHEPGGWVFRPDARRAGNPLEGFDITAFSMVGSLSAKAGRYGLIKADGAVHRVGLGDYLGRDHGRVVAIEEGAIELVEILADGAGGWQQRTRRLLLAVRP</sequence>
<keyword evidence="2" id="KW-1185">Reference proteome</keyword>
<name>A0A4V2KC72_9GAMM</name>
<dbReference type="Gene3D" id="2.30.30.830">
    <property type="match status" value="1"/>
</dbReference>
<dbReference type="PIRSF" id="PIRSF016481">
    <property type="entry name" value="Pilus_assembly_PilP"/>
    <property type="match status" value="1"/>
</dbReference>
<dbReference type="Pfam" id="PF04351">
    <property type="entry name" value="PilP"/>
    <property type="match status" value="1"/>
</dbReference>
<evidence type="ECO:0000313" key="1">
    <source>
        <dbReference type="EMBL" id="TBU92162.1"/>
    </source>
</evidence>
<accession>A0A4V2KC72</accession>
<dbReference type="EMBL" id="QJUP01000024">
    <property type="protein sequence ID" value="TBU92162.1"/>
    <property type="molecule type" value="Genomic_DNA"/>
</dbReference>
<dbReference type="Proteomes" id="UP000292639">
    <property type="component" value="Unassembled WGS sequence"/>
</dbReference>
<dbReference type="InterPro" id="IPR007446">
    <property type="entry name" value="PilP"/>
</dbReference>
<comment type="caution">
    <text evidence="1">The sequence shown here is derived from an EMBL/GenBank/DDBJ whole genome shotgun (WGS) entry which is preliminary data.</text>
</comment>
<dbReference type="AlphaFoldDB" id="A0A4V2KC72"/>
<gene>
    <name evidence="1" type="ORF">DNJ96_15215</name>
</gene>
<protein>
    <submittedName>
        <fullName evidence="1">Pilus assembly protein PilP</fullName>
    </submittedName>
</protein>
<evidence type="ECO:0000313" key="2">
    <source>
        <dbReference type="Proteomes" id="UP000292639"/>
    </source>
</evidence>
<proteinExistence type="predicted"/>